<dbReference type="Proteomes" id="UP001202180">
    <property type="component" value="Unassembled WGS sequence"/>
</dbReference>
<dbReference type="SUPFAM" id="SSF52172">
    <property type="entry name" value="CheY-like"/>
    <property type="match status" value="1"/>
</dbReference>
<proteinExistence type="predicted"/>
<dbReference type="Gene3D" id="3.40.50.2300">
    <property type="match status" value="1"/>
</dbReference>
<dbReference type="InterPro" id="IPR011006">
    <property type="entry name" value="CheY-like_superfamily"/>
</dbReference>
<keyword evidence="4" id="KW-1185">Reference proteome</keyword>
<gene>
    <name evidence="3" type="ORF">M0L20_25255</name>
</gene>
<feature type="modified residue" description="4-aspartylphosphate" evidence="1">
    <location>
        <position position="60"/>
    </location>
</feature>
<organism evidence="3 4">
    <name type="scientific">Spirosoma liriopis</name>
    <dbReference type="NCBI Taxonomy" id="2937440"/>
    <lineage>
        <taxon>Bacteria</taxon>
        <taxon>Pseudomonadati</taxon>
        <taxon>Bacteroidota</taxon>
        <taxon>Cytophagia</taxon>
        <taxon>Cytophagales</taxon>
        <taxon>Cytophagaceae</taxon>
        <taxon>Spirosoma</taxon>
    </lineage>
</organism>
<dbReference type="PROSITE" id="PS50110">
    <property type="entry name" value="RESPONSE_REGULATORY"/>
    <property type="match status" value="1"/>
</dbReference>
<evidence type="ECO:0000313" key="4">
    <source>
        <dbReference type="Proteomes" id="UP001202180"/>
    </source>
</evidence>
<accession>A0ABT0HU87</accession>
<feature type="domain" description="Response regulatory" evidence="2">
    <location>
        <begin position="6"/>
        <end position="128"/>
    </location>
</feature>
<protein>
    <submittedName>
        <fullName evidence="3">Response regulator</fullName>
    </submittedName>
</protein>
<name>A0ABT0HU87_9BACT</name>
<evidence type="ECO:0000259" key="2">
    <source>
        <dbReference type="PROSITE" id="PS50110"/>
    </source>
</evidence>
<dbReference type="Pfam" id="PF00072">
    <property type="entry name" value="Response_reg"/>
    <property type="match status" value="1"/>
</dbReference>
<dbReference type="InterPro" id="IPR001789">
    <property type="entry name" value="Sig_transdc_resp-reg_receiver"/>
</dbReference>
<evidence type="ECO:0000256" key="1">
    <source>
        <dbReference type="PROSITE-ProRule" id="PRU00169"/>
    </source>
</evidence>
<dbReference type="EMBL" id="JALPRF010000007">
    <property type="protein sequence ID" value="MCK8495203.1"/>
    <property type="molecule type" value="Genomic_DNA"/>
</dbReference>
<sequence>MNDEFLIILVDDDPGLLGILTYAAKETFPQARFLQMHNSAELETYFHQLCGYGPTLILLDLNLNESKDGVDILASLRYDEQTARIPVVMLTTNDSDANVLDAIVLGAASFTSKPTDLTGWKTYLSNLRQYWVNTVRTVPVWFSN</sequence>
<dbReference type="InterPro" id="IPR052893">
    <property type="entry name" value="TCS_response_regulator"/>
</dbReference>
<evidence type="ECO:0000313" key="3">
    <source>
        <dbReference type="EMBL" id="MCK8495203.1"/>
    </source>
</evidence>
<reference evidence="3 4" key="1">
    <citation type="submission" date="2022-04" db="EMBL/GenBank/DDBJ databases">
        <title>Spirosoma sp. strain RP8 genome sequencing and assembly.</title>
        <authorList>
            <person name="Jung Y."/>
        </authorList>
    </citation>
    <scope>NUCLEOTIDE SEQUENCE [LARGE SCALE GENOMIC DNA]</scope>
    <source>
        <strain evidence="3 4">RP8</strain>
    </source>
</reference>
<dbReference type="SMART" id="SM00448">
    <property type="entry name" value="REC"/>
    <property type="match status" value="1"/>
</dbReference>
<comment type="caution">
    <text evidence="3">The sequence shown here is derived from an EMBL/GenBank/DDBJ whole genome shotgun (WGS) entry which is preliminary data.</text>
</comment>
<dbReference type="RefSeq" id="WP_248479916.1">
    <property type="nucleotide sequence ID" value="NZ_JALPRF010000007.1"/>
</dbReference>
<dbReference type="PANTHER" id="PTHR44520">
    <property type="entry name" value="RESPONSE REGULATOR RCP1-RELATED"/>
    <property type="match status" value="1"/>
</dbReference>
<keyword evidence="1" id="KW-0597">Phosphoprotein</keyword>